<dbReference type="AlphaFoldDB" id="A0A9P4IMK7"/>
<reference evidence="3" key="1">
    <citation type="journal article" date="2020" name="Stud. Mycol.">
        <title>101 Dothideomycetes genomes: a test case for predicting lifestyles and emergence of pathogens.</title>
        <authorList>
            <person name="Haridas S."/>
            <person name="Albert R."/>
            <person name="Binder M."/>
            <person name="Bloem J."/>
            <person name="Labutti K."/>
            <person name="Salamov A."/>
            <person name="Andreopoulos B."/>
            <person name="Baker S."/>
            <person name="Barry K."/>
            <person name="Bills G."/>
            <person name="Bluhm B."/>
            <person name="Cannon C."/>
            <person name="Castanera R."/>
            <person name="Culley D."/>
            <person name="Daum C."/>
            <person name="Ezra D."/>
            <person name="Gonzalez J."/>
            <person name="Henrissat B."/>
            <person name="Kuo A."/>
            <person name="Liang C."/>
            <person name="Lipzen A."/>
            <person name="Lutzoni F."/>
            <person name="Magnuson J."/>
            <person name="Mondo S."/>
            <person name="Nolan M."/>
            <person name="Ohm R."/>
            <person name="Pangilinan J."/>
            <person name="Park H.-J."/>
            <person name="Ramirez L."/>
            <person name="Alfaro M."/>
            <person name="Sun H."/>
            <person name="Tritt A."/>
            <person name="Yoshinaga Y."/>
            <person name="Zwiers L.-H."/>
            <person name="Turgeon B."/>
            <person name="Goodwin S."/>
            <person name="Spatafora J."/>
            <person name="Crous P."/>
            <person name="Grigoriev I."/>
        </authorList>
    </citation>
    <scope>NUCLEOTIDE SEQUENCE</scope>
    <source>
        <strain evidence="3">CBS 133067</strain>
    </source>
</reference>
<dbReference type="SUPFAM" id="SSF53681">
    <property type="entry name" value="Aspartate/glutamate racemase"/>
    <property type="match status" value="2"/>
</dbReference>
<accession>A0A9P4IMK7</accession>
<dbReference type="PANTHER" id="PTHR21198:SF7">
    <property type="entry name" value="ASPARTATE-GLUTAMATE RACEMASE FAMILY"/>
    <property type="match status" value="1"/>
</dbReference>
<dbReference type="InterPro" id="IPR004380">
    <property type="entry name" value="Asp_race"/>
</dbReference>
<sequence>MSKVKTLGLLGGLTYQATTIYYNLINSHVRATLGKRHSAPLILHSFDAEVMLSYAQKGDWAPFGAAMATASKNLEASGADAIVITAVLPHKVYDDVVAAVSKNCPVLHIADMTAKDILAAGKTKVALLGAKDVMEADFIKGRLSKDHGLEVFVPDEAGRNEVNRLMYDEVAAGIVKPETKAFIKRTAENLVKQGAECLILGSTDLGFVLQEGDLDVPMFTTAVCHARGVAEWALQS</sequence>
<dbReference type="Proteomes" id="UP000799772">
    <property type="component" value="Unassembled WGS sequence"/>
</dbReference>
<evidence type="ECO:0000256" key="2">
    <source>
        <dbReference type="ARBA" id="ARBA00023235"/>
    </source>
</evidence>
<dbReference type="Gene3D" id="3.40.50.1860">
    <property type="match status" value="2"/>
</dbReference>
<name>A0A9P4IMK7_9PEZI</name>
<proteinExistence type="inferred from homology"/>
<dbReference type="EMBL" id="ML978123">
    <property type="protein sequence ID" value="KAF2102169.1"/>
    <property type="molecule type" value="Genomic_DNA"/>
</dbReference>
<dbReference type="InterPro" id="IPR015942">
    <property type="entry name" value="Asp/Glu/hydantoin_racemase"/>
</dbReference>
<dbReference type="PANTHER" id="PTHR21198">
    <property type="entry name" value="GLUTAMATE RACEMASE"/>
    <property type="match status" value="1"/>
</dbReference>
<dbReference type="NCBIfam" id="TIGR00035">
    <property type="entry name" value="asp_race"/>
    <property type="match status" value="1"/>
</dbReference>
<dbReference type="GO" id="GO:0047661">
    <property type="term" value="F:amino-acid racemase activity"/>
    <property type="evidence" value="ECO:0007669"/>
    <property type="project" value="InterPro"/>
</dbReference>
<organism evidence="3 4">
    <name type="scientific">Rhizodiscina lignyota</name>
    <dbReference type="NCBI Taxonomy" id="1504668"/>
    <lineage>
        <taxon>Eukaryota</taxon>
        <taxon>Fungi</taxon>
        <taxon>Dikarya</taxon>
        <taxon>Ascomycota</taxon>
        <taxon>Pezizomycotina</taxon>
        <taxon>Dothideomycetes</taxon>
        <taxon>Pleosporomycetidae</taxon>
        <taxon>Aulographales</taxon>
        <taxon>Rhizodiscinaceae</taxon>
        <taxon>Rhizodiscina</taxon>
    </lineage>
</organism>
<evidence type="ECO:0000313" key="3">
    <source>
        <dbReference type="EMBL" id="KAF2102169.1"/>
    </source>
</evidence>
<gene>
    <name evidence="3" type="ORF">NA57DRAFT_73602</name>
</gene>
<dbReference type="OrthoDB" id="187836at2759"/>
<evidence type="ECO:0000313" key="4">
    <source>
        <dbReference type="Proteomes" id="UP000799772"/>
    </source>
</evidence>
<comment type="similarity">
    <text evidence="1">Belongs to the aspartate/glutamate racemases family.</text>
</comment>
<keyword evidence="4" id="KW-1185">Reference proteome</keyword>
<dbReference type="Pfam" id="PF01177">
    <property type="entry name" value="Asp_Glu_race"/>
    <property type="match status" value="1"/>
</dbReference>
<dbReference type="InterPro" id="IPR001920">
    <property type="entry name" value="Asp/Glu_race"/>
</dbReference>
<comment type="caution">
    <text evidence="3">The sequence shown here is derived from an EMBL/GenBank/DDBJ whole genome shotgun (WGS) entry which is preliminary data.</text>
</comment>
<evidence type="ECO:0000256" key="1">
    <source>
        <dbReference type="ARBA" id="ARBA00007847"/>
    </source>
</evidence>
<protein>
    <submittedName>
        <fullName evidence="3">Aspartate racemase</fullName>
    </submittedName>
</protein>
<keyword evidence="2" id="KW-0413">Isomerase</keyword>